<proteinExistence type="predicted"/>
<evidence type="ECO:0000256" key="1">
    <source>
        <dbReference type="SAM" id="Phobius"/>
    </source>
</evidence>
<feature type="transmembrane region" description="Helical" evidence="1">
    <location>
        <begin position="113"/>
        <end position="133"/>
    </location>
</feature>
<feature type="transmembrane region" description="Helical" evidence="1">
    <location>
        <begin position="75"/>
        <end position="93"/>
    </location>
</feature>
<feature type="transmembrane region" description="Helical" evidence="1">
    <location>
        <begin position="51"/>
        <end position="68"/>
    </location>
</feature>
<protein>
    <submittedName>
        <fullName evidence="2">Uncharacterized protein</fullName>
    </submittedName>
</protein>
<dbReference type="KEGG" id="hat:RC74_16380"/>
<accession>A0A126V3A5</accession>
<dbReference type="AlphaFoldDB" id="A0A126V3A5"/>
<evidence type="ECO:0000313" key="2">
    <source>
        <dbReference type="EMBL" id="AML52637.1"/>
    </source>
</evidence>
<keyword evidence="3" id="KW-1185">Reference proteome</keyword>
<evidence type="ECO:0000313" key="3">
    <source>
        <dbReference type="Proteomes" id="UP000070371"/>
    </source>
</evidence>
<keyword evidence="1" id="KW-0812">Transmembrane</keyword>
<keyword evidence="1" id="KW-1133">Transmembrane helix</keyword>
<keyword evidence="1" id="KW-0472">Membrane</keyword>
<dbReference type="Proteomes" id="UP000070371">
    <property type="component" value="Chromosome"/>
</dbReference>
<feature type="transmembrane region" description="Helical" evidence="1">
    <location>
        <begin position="189"/>
        <end position="207"/>
    </location>
</feature>
<feature type="transmembrane region" description="Helical" evidence="1">
    <location>
        <begin position="153"/>
        <end position="169"/>
    </location>
</feature>
<dbReference type="EMBL" id="CP014327">
    <property type="protein sequence ID" value="AML52637.1"/>
    <property type="molecule type" value="Genomic_DNA"/>
</dbReference>
<sequence length="212" mass="23134">MFTSFSGSSRRLWYWLRIAFAMGMAVVLIGVADRAFPLNTSEDGFIEEAELFVIIGMVLAWAIAAVKAARSHDEFRAGIMAVSLAFTAVSFAGVGRETTWGAIYGLDPATVNVLMMTSAIIVILLLAGAFTLIVTHLKVSKAFLRRFITSRPMGWILCGLILFAIGAAFEENFLKVEPHQLFEEVFEFLAYLCIIFSAVSLVSTLGAKNSSS</sequence>
<gene>
    <name evidence="2" type="ORF">RC74_16380</name>
</gene>
<reference evidence="2 3" key="1">
    <citation type="submission" date="2016-02" db="EMBL/GenBank/DDBJ databases">
        <title>Complete genome sequence of Halocynthiibacter arcticus PAMC 20958t from arctic marine sediment.</title>
        <authorList>
            <person name="Lee Y.M."/>
            <person name="Baek K."/>
            <person name="Lee H.K."/>
            <person name="Shin S.C."/>
        </authorList>
    </citation>
    <scope>NUCLEOTIDE SEQUENCE [LARGE SCALE GENOMIC DNA]</scope>
    <source>
        <strain evidence="2">PAMC 20958</strain>
    </source>
</reference>
<name>A0A126V3A5_9RHOB</name>
<organism evidence="2 3">
    <name type="scientific">Falsihalocynthiibacter arcticus</name>
    <dbReference type="NCBI Taxonomy" id="1579316"/>
    <lineage>
        <taxon>Bacteria</taxon>
        <taxon>Pseudomonadati</taxon>
        <taxon>Pseudomonadota</taxon>
        <taxon>Alphaproteobacteria</taxon>
        <taxon>Rhodobacterales</taxon>
        <taxon>Roseobacteraceae</taxon>
        <taxon>Falsihalocynthiibacter</taxon>
    </lineage>
</organism>
<feature type="transmembrane region" description="Helical" evidence="1">
    <location>
        <begin position="12"/>
        <end position="31"/>
    </location>
</feature>